<dbReference type="EMBL" id="BN001301">
    <property type="protein sequence ID" value="CBF71445.1"/>
    <property type="molecule type" value="Genomic_DNA"/>
</dbReference>
<protein>
    <submittedName>
        <fullName evidence="2">Uncharacterized protein</fullName>
    </submittedName>
</protein>
<dbReference type="RefSeq" id="XP_664385.1">
    <property type="nucleotide sequence ID" value="XM_659293.1"/>
</dbReference>
<name>Q5AY49_EMENI</name>
<dbReference type="OMA" id="DIEEDRC"/>
<dbReference type="GeneID" id="2870310"/>
<evidence type="ECO:0000313" key="2">
    <source>
        <dbReference type="EMBL" id="CBF71445.1"/>
    </source>
</evidence>
<reference evidence="3" key="2">
    <citation type="journal article" date="2009" name="Fungal Genet. Biol.">
        <title>The 2008 update of the Aspergillus nidulans genome annotation: a community effort.</title>
        <authorList>
            <person name="Wortman J.R."/>
            <person name="Gilsenan J.M."/>
            <person name="Joardar V."/>
            <person name="Deegan J."/>
            <person name="Clutterbuck J."/>
            <person name="Andersen M.R."/>
            <person name="Archer D."/>
            <person name="Bencina M."/>
            <person name="Braus G."/>
            <person name="Coutinho P."/>
            <person name="von Dohren H."/>
            <person name="Doonan J."/>
            <person name="Driessen A.J."/>
            <person name="Durek P."/>
            <person name="Espeso E."/>
            <person name="Fekete E."/>
            <person name="Flipphi M."/>
            <person name="Estrada C.G."/>
            <person name="Geysens S."/>
            <person name="Goldman G."/>
            <person name="de Groot P.W."/>
            <person name="Hansen K."/>
            <person name="Harris S.D."/>
            <person name="Heinekamp T."/>
            <person name="Helmstaedt K."/>
            <person name="Henrissat B."/>
            <person name="Hofmann G."/>
            <person name="Homan T."/>
            <person name="Horio T."/>
            <person name="Horiuchi H."/>
            <person name="James S."/>
            <person name="Jones M."/>
            <person name="Karaffa L."/>
            <person name="Karanyi Z."/>
            <person name="Kato M."/>
            <person name="Keller N."/>
            <person name="Kelly D.E."/>
            <person name="Kiel J.A."/>
            <person name="Kim J.M."/>
            <person name="van der Klei I.J."/>
            <person name="Klis F.M."/>
            <person name="Kovalchuk A."/>
            <person name="Krasevec N."/>
            <person name="Kubicek C.P."/>
            <person name="Liu B."/>
            <person name="Maccabe A."/>
            <person name="Meyer V."/>
            <person name="Mirabito P."/>
            <person name="Miskei M."/>
            <person name="Mos M."/>
            <person name="Mullins J."/>
            <person name="Nelson D.R."/>
            <person name="Nielsen J."/>
            <person name="Oakley B.R."/>
            <person name="Osmani S.A."/>
            <person name="Pakula T."/>
            <person name="Paszewski A."/>
            <person name="Paulsen I."/>
            <person name="Pilsyk S."/>
            <person name="Pocsi I."/>
            <person name="Punt P.J."/>
            <person name="Ram A.F."/>
            <person name="Ren Q."/>
            <person name="Robellet X."/>
            <person name="Robson G."/>
            <person name="Seiboth B."/>
            <person name="van Solingen P."/>
            <person name="Specht T."/>
            <person name="Sun J."/>
            <person name="Taheri-Talesh N."/>
            <person name="Takeshita N."/>
            <person name="Ussery D."/>
            <person name="vanKuyk P.A."/>
            <person name="Visser H."/>
            <person name="van de Vondervoort P.J."/>
            <person name="de Vries R.P."/>
            <person name="Walton J."/>
            <person name="Xiang X."/>
            <person name="Xiong Y."/>
            <person name="Zeng A.P."/>
            <person name="Brandt B.W."/>
            <person name="Cornell M.J."/>
            <person name="van den Hondel C.A."/>
            <person name="Visser J."/>
            <person name="Oliver S.G."/>
            <person name="Turner G."/>
        </authorList>
    </citation>
    <scope>GENOME REANNOTATION</scope>
    <source>
        <strain evidence="3">FGSC A4 / ATCC 38163 / CBS 112.46 / NRRL 194 / M139</strain>
    </source>
</reference>
<dbReference type="Proteomes" id="UP000000560">
    <property type="component" value="Chromosome I"/>
</dbReference>
<dbReference type="InParanoid" id="Q5AY49"/>
<keyword evidence="3" id="KW-1185">Reference proteome</keyword>
<dbReference type="OrthoDB" id="4360026at2759"/>
<feature type="compositionally biased region" description="Basic and acidic residues" evidence="1">
    <location>
        <begin position="138"/>
        <end position="150"/>
    </location>
</feature>
<feature type="region of interest" description="Disordered" evidence="1">
    <location>
        <begin position="134"/>
        <end position="155"/>
    </location>
</feature>
<evidence type="ECO:0000256" key="1">
    <source>
        <dbReference type="SAM" id="MobiDB-lite"/>
    </source>
</evidence>
<evidence type="ECO:0000313" key="3">
    <source>
        <dbReference type="Proteomes" id="UP000000560"/>
    </source>
</evidence>
<organism evidence="2 3">
    <name type="scientific">Emericella nidulans (strain FGSC A4 / ATCC 38163 / CBS 112.46 / NRRL 194 / M139)</name>
    <name type="common">Aspergillus nidulans</name>
    <dbReference type="NCBI Taxonomy" id="227321"/>
    <lineage>
        <taxon>Eukaryota</taxon>
        <taxon>Fungi</taxon>
        <taxon>Dikarya</taxon>
        <taxon>Ascomycota</taxon>
        <taxon>Pezizomycotina</taxon>
        <taxon>Eurotiomycetes</taxon>
        <taxon>Eurotiomycetidae</taxon>
        <taxon>Eurotiales</taxon>
        <taxon>Aspergillaceae</taxon>
        <taxon>Aspergillus</taxon>
        <taxon>Aspergillus subgen. Nidulantes</taxon>
    </lineage>
</organism>
<dbReference type="AlphaFoldDB" id="Q5AY49"/>
<accession>C8V270</accession>
<sequence length="208" mass="23150">MCSDSKSALLLRLRTHQYPSMRYQVGRACAAAGYFDLYKELDLLPDVSIAEEAPGDGETYVRWKLEWRHALSEDATEDFASEEIDIEEDRCIGLEPGEPDVSHYNELNPQEAALLWYNLGDDIFRDTERIEQGYSGNDKVDKNGSQHTDDEVPTQGSGVELELRMDLTSSTAGANALNCEASEAQTISMGWIKGYRHGGLQACRGGHI</sequence>
<reference evidence="3" key="1">
    <citation type="journal article" date="2005" name="Nature">
        <title>Sequencing of Aspergillus nidulans and comparative analysis with A. fumigatus and A. oryzae.</title>
        <authorList>
            <person name="Galagan J.E."/>
            <person name="Calvo S.E."/>
            <person name="Cuomo C."/>
            <person name="Ma L.J."/>
            <person name="Wortman J.R."/>
            <person name="Batzoglou S."/>
            <person name="Lee S.I."/>
            <person name="Basturkmen M."/>
            <person name="Spevak C.C."/>
            <person name="Clutterbuck J."/>
            <person name="Kapitonov V."/>
            <person name="Jurka J."/>
            <person name="Scazzocchio C."/>
            <person name="Farman M."/>
            <person name="Butler J."/>
            <person name="Purcell S."/>
            <person name="Harris S."/>
            <person name="Braus G.H."/>
            <person name="Draht O."/>
            <person name="Busch S."/>
            <person name="D'Enfert C."/>
            <person name="Bouchier C."/>
            <person name="Goldman G.H."/>
            <person name="Bell-Pedersen D."/>
            <person name="Griffiths-Jones S."/>
            <person name="Doonan J.H."/>
            <person name="Yu J."/>
            <person name="Vienken K."/>
            <person name="Pain A."/>
            <person name="Freitag M."/>
            <person name="Selker E.U."/>
            <person name="Archer D.B."/>
            <person name="Penalva M.A."/>
            <person name="Oakley B.R."/>
            <person name="Momany M."/>
            <person name="Tanaka T."/>
            <person name="Kumagai T."/>
            <person name="Asai K."/>
            <person name="Machida M."/>
            <person name="Nierman W.C."/>
            <person name="Denning D.W."/>
            <person name="Caddick M."/>
            <person name="Hynes M."/>
            <person name="Paoletti M."/>
            <person name="Fischer R."/>
            <person name="Miller B."/>
            <person name="Dyer P."/>
            <person name="Sachs M.S."/>
            <person name="Osmani S.A."/>
            <person name="Birren B.W."/>
        </authorList>
    </citation>
    <scope>NUCLEOTIDE SEQUENCE [LARGE SCALE GENOMIC DNA]</scope>
    <source>
        <strain evidence="3">FGSC A4 / ATCC 38163 / CBS 112.46 / NRRL 194 / M139</strain>
    </source>
</reference>
<dbReference type="HOGENOM" id="CLU_1320876_0_0_1"/>
<accession>Q5AY49</accession>
<proteinExistence type="predicted"/>
<gene>
    <name evidence="2" type="ORF">ANIA_06781</name>
</gene>
<dbReference type="KEGG" id="ani:ANIA_06781"/>